<feature type="compositionally biased region" description="Basic and acidic residues" evidence="9">
    <location>
        <begin position="109"/>
        <end position="119"/>
    </location>
</feature>
<reference evidence="11 12" key="1">
    <citation type="submission" date="2018-01" db="EMBL/GenBank/DDBJ databases">
        <title>Harnessing the power of phylogenomics to disentangle the directionality and signatures of interkingdom host jumping in the parasitic fungal genus Tolypocladium.</title>
        <authorList>
            <person name="Quandt C.A."/>
            <person name="Patterson W."/>
            <person name="Spatafora J.W."/>
        </authorList>
    </citation>
    <scope>NUCLEOTIDE SEQUENCE [LARGE SCALE GENOMIC DNA]</scope>
    <source>
        <strain evidence="11 12">NRBC 100945</strain>
    </source>
</reference>
<evidence type="ECO:0000256" key="8">
    <source>
        <dbReference type="SAM" id="Coils"/>
    </source>
</evidence>
<dbReference type="STRING" id="94208.A0A2S4L173"/>
<feature type="compositionally biased region" description="Polar residues" evidence="9">
    <location>
        <begin position="381"/>
        <end position="404"/>
    </location>
</feature>
<protein>
    <submittedName>
        <fullName evidence="11">Frequency clock protein</fullName>
    </submittedName>
</protein>
<comment type="caution">
    <text evidence="11">The sequence shown here is derived from an EMBL/GenBank/DDBJ whole genome shotgun (WGS) entry which is preliminary data.</text>
</comment>
<dbReference type="Pfam" id="PF13450">
    <property type="entry name" value="NAD_binding_8"/>
    <property type="match status" value="1"/>
</dbReference>
<feature type="compositionally biased region" description="Polar residues" evidence="9">
    <location>
        <begin position="203"/>
        <end position="215"/>
    </location>
</feature>
<dbReference type="GO" id="GO:0005737">
    <property type="term" value="C:cytoplasm"/>
    <property type="evidence" value="ECO:0007669"/>
    <property type="project" value="InterPro"/>
</dbReference>
<evidence type="ECO:0000256" key="2">
    <source>
        <dbReference type="ARBA" id="ARBA00009967"/>
    </source>
</evidence>
<dbReference type="Proteomes" id="UP000237481">
    <property type="component" value="Unassembled WGS sequence"/>
</dbReference>
<keyword evidence="3" id="KW-0285">Flavoprotein</keyword>
<feature type="region of interest" description="Disordered" evidence="9">
    <location>
        <begin position="203"/>
        <end position="277"/>
    </location>
</feature>
<dbReference type="PANTHER" id="PTHR15944">
    <property type="entry name" value="FARNESYLCYSTEINE LYASE"/>
    <property type="match status" value="1"/>
</dbReference>
<dbReference type="InterPro" id="IPR010795">
    <property type="entry name" value="Prenylcys_lyase"/>
</dbReference>
<feature type="domain" description="Prenylcysteine lyase" evidence="10">
    <location>
        <begin position="1053"/>
        <end position="1432"/>
    </location>
</feature>
<dbReference type="GO" id="GO:0030327">
    <property type="term" value="P:prenylated protein catabolic process"/>
    <property type="evidence" value="ECO:0007669"/>
    <property type="project" value="TreeGrafter"/>
</dbReference>
<evidence type="ECO:0000256" key="5">
    <source>
        <dbReference type="ARBA" id="ARBA00022827"/>
    </source>
</evidence>
<dbReference type="Gene3D" id="3.50.50.60">
    <property type="entry name" value="FAD/NAD(P)-binding domain"/>
    <property type="match status" value="1"/>
</dbReference>
<keyword evidence="6" id="KW-0560">Oxidoreductase</keyword>
<evidence type="ECO:0000256" key="7">
    <source>
        <dbReference type="ARBA" id="ARBA00023180"/>
    </source>
</evidence>
<dbReference type="Pfam" id="PF09421">
    <property type="entry name" value="FRQ"/>
    <property type="match status" value="1"/>
</dbReference>
<dbReference type="InterPro" id="IPR017046">
    <property type="entry name" value="Prenylcysteine_Oxase1"/>
</dbReference>
<evidence type="ECO:0000313" key="11">
    <source>
        <dbReference type="EMBL" id="POR36147.1"/>
    </source>
</evidence>
<evidence type="ECO:0000256" key="6">
    <source>
        <dbReference type="ARBA" id="ARBA00023002"/>
    </source>
</evidence>
<name>A0A2S4L173_9HYPO</name>
<feature type="region of interest" description="Disordered" evidence="9">
    <location>
        <begin position="1"/>
        <end position="139"/>
    </location>
</feature>
<dbReference type="InterPro" id="IPR036188">
    <property type="entry name" value="FAD/NAD-bd_sf"/>
</dbReference>
<feature type="compositionally biased region" description="Polar residues" evidence="9">
    <location>
        <begin position="536"/>
        <end position="559"/>
    </location>
</feature>
<dbReference type="GO" id="GO:0001735">
    <property type="term" value="F:prenylcysteine oxidase activity"/>
    <property type="evidence" value="ECO:0007669"/>
    <property type="project" value="InterPro"/>
</dbReference>
<keyword evidence="8" id="KW-0175">Coiled coil</keyword>
<evidence type="ECO:0000256" key="1">
    <source>
        <dbReference type="ARBA" id="ARBA00001974"/>
    </source>
</evidence>
<evidence type="ECO:0000259" key="10">
    <source>
        <dbReference type="Pfam" id="PF07156"/>
    </source>
</evidence>
<feature type="compositionally biased region" description="Polar residues" evidence="9">
    <location>
        <begin position="253"/>
        <end position="265"/>
    </location>
</feature>
<feature type="region of interest" description="Disordered" evidence="9">
    <location>
        <begin position="873"/>
        <end position="931"/>
    </location>
</feature>
<dbReference type="GO" id="GO:0030328">
    <property type="term" value="P:prenylcysteine catabolic process"/>
    <property type="evidence" value="ECO:0007669"/>
    <property type="project" value="InterPro"/>
</dbReference>
<dbReference type="GO" id="GO:0006355">
    <property type="term" value="P:regulation of DNA-templated transcription"/>
    <property type="evidence" value="ECO:0007669"/>
    <property type="project" value="InterPro"/>
</dbReference>
<evidence type="ECO:0000313" key="12">
    <source>
        <dbReference type="Proteomes" id="UP000237481"/>
    </source>
</evidence>
<keyword evidence="4" id="KW-0732">Signal</keyword>
<feature type="region of interest" description="Disordered" evidence="9">
    <location>
        <begin position="674"/>
        <end position="747"/>
    </location>
</feature>
<keyword evidence="5" id="KW-0274">FAD</keyword>
<evidence type="ECO:0000256" key="3">
    <source>
        <dbReference type="ARBA" id="ARBA00022630"/>
    </source>
</evidence>
<dbReference type="EMBL" id="PKSG01000357">
    <property type="protein sequence ID" value="POR36147.1"/>
    <property type="molecule type" value="Genomic_DNA"/>
</dbReference>
<dbReference type="SUPFAM" id="SSF51905">
    <property type="entry name" value="FAD/NAD(P)-binding domain"/>
    <property type="match status" value="1"/>
</dbReference>
<feature type="compositionally biased region" description="Polar residues" evidence="9">
    <location>
        <begin position="57"/>
        <end position="70"/>
    </location>
</feature>
<feature type="region of interest" description="Disordered" evidence="9">
    <location>
        <begin position="607"/>
        <end position="644"/>
    </location>
</feature>
<dbReference type="GO" id="GO:0007623">
    <property type="term" value="P:circadian rhythm"/>
    <property type="evidence" value="ECO:0007669"/>
    <property type="project" value="InterPro"/>
</dbReference>
<dbReference type="PANTHER" id="PTHR15944:SF0">
    <property type="entry name" value="PRENYLCYSTEINE LYASE DOMAIN-CONTAINING PROTEIN"/>
    <property type="match status" value="1"/>
</dbReference>
<feature type="compositionally biased region" description="Acidic residues" evidence="9">
    <location>
        <begin position="737"/>
        <end position="747"/>
    </location>
</feature>
<dbReference type="OrthoDB" id="2536795at2759"/>
<feature type="compositionally biased region" description="Polar residues" evidence="9">
    <location>
        <begin position="77"/>
        <end position="97"/>
    </location>
</feature>
<evidence type="ECO:0000256" key="4">
    <source>
        <dbReference type="ARBA" id="ARBA00022729"/>
    </source>
</evidence>
<proteinExistence type="inferred from homology"/>
<keyword evidence="12" id="KW-1185">Reference proteome</keyword>
<feature type="compositionally biased region" description="Basic and acidic residues" evidence="9">
    <location>
        <begin position="432"/>
        <end position="443"/>
    </location>
</feature>
<organism evidence="11 12">
    <name type="scientific">Tolypocladium paradoxum</name>
    <dbReference type="NCBI Taxonomy" id="94208"/>
    <lineage>
        <taxon>Eukaryota</taxon>
        <taxon>Fungi</taxon>
        <taxon>Dikarya</taxon>
        <taxon>Ascomycota</taxon>
        <taxon>Pezizomycotina</taxon>
        <taxon>Sordariomycetes</taxon>
        <taxon>Hypocreomycetidae</taxon>
        <taxon>Hypocreales</taxon>
        <taxon>Ophiocordycipitaceae</taxon>
        <taxon>Tolypocladium</taxon>
    </lineage>
</organism>
<feature type="compositionally biased region" description="Acidic residues" evidence="9">
    <location>
        <begin position="913"/>
        <end position="924"/>
    </location>
</feature>
<feature type="compositionally biased region" description="Acidic residues" evidence="9">
    <location>
        <begin position="873"/>
        <end position="890"/>
    </location>
</feature>
<comment type="similarity">
    <text evidence="2">Belongs to the prenylcysteine oxidase family.</text>
</comment>
<evidence type="ECO:0000256" key="9">
    <source>
        <dbReference type="SAM" id="MobiDB-lite"/>
    </source>
</evidence>
<feature type="coiled-coil region" evidence="8">
    <location>
        <begin position="139"/>
        <end position="173"/>
    </location>
</feature>
<feature type="compositionally biased region" description="Polar residues" evidence="9">
    <location>
        <begin position="607"/>
        <end position="621"/>
    </location>
</feature>
<comment type="cofactor">
    <cofactor evidence="1">
        <name>FAD</name>
        <dbReference type="ChEBI" id="CHEBI:57692"/>
    </cofactor>
</comment>
<dbReference type="Pfam" id="PF07156">
    <property type="entry name" value="Prenylcys_lyase"/>
    <property type="match status" value="1"/>
</dbReference>
<feature type="region of interest" description="Disordered" evidence="9">
    <location>
        <begin position="322"/>
        <end position="363"/>
    </location>
</feature>
<feature type="compositionally biased region" description="Polar residues" evidence="9">
    <location>
        <begin position="567"/>
        <end position="582"/>
    </location>
</feature>
<dbReference type="InterPro" id="IPR018554">
    <property type="entry name" value="FRQ"/>
</dbReference>
<dbReference type="GO" id="GO:0005634">
    <property type="term" value="C:nucleus"/>
    <property type="evidence" value="ECO:0007669"/>
    <property type="project" value="InterPro"/>
</dbReference>
<accession>A0A2S4L173</accession>
<feature type="region of interest" description="Disordered" evidence="9">
    <location>
        <begin position="376"/>
        <end position="444"/>
    </location>
</feature>
<sequence>MKKSDLHDTAMPSPDIKSHGTQPPPLSPANSVTLRHHRLARDASLRANPGSGAAINGNATSSSPHRNSSGESHETGQSDPKNWFDQSNENPTATFDNNAMDVDPPFFQKESDSSNDDKSYPYQRQAVPPRLNTAQSSGADDYRSVIDDLTVEIQKLKEELKRYKQKGPDMLRKDKLFEIKIHGLPKRKKRELETTLRDFAATLQDSPDASSSQQKKSSRHANRDHMYSASRSASKHASSSSGSNVRPVDSAYASMSTGAHSSGTSLGRPHNMGSWVKSSEQKVESYLRDIPEGLYPRHMAMTDKDKKKIVVRRLEQLFTGKIGGRHALRSQPPPPPAGTSVLAPVIPEGQPQGRQQVHQPPTLATAAEPTREAKILPLEQPSGNSGKNSTSRDNASASHSNGDQTESGGNGNSSGAGTNTSPTNMPPPPDQRPTRPKDLDPDRVQVPSENMEYIRHLGLVPPELLADATKTAPDVHPDAEGWVYLNLLCNMAQLHIINVTPSFVRSAVSGMSTKFQLSPDGRKIRWRGGSEGTKFASDSSGDNSQRSPDTDDTTSSNKGGSRKRQKTGNSTDEVQSGSSGKNVSKFGPQISGPPISFHYKPLFVQQESPNGQTSLDDTLSSFGPVEDSNLGESRWGLSGSGTSIRRKRRNDGAIIYYSGAPFCTDLSGDPGDVSPATYMLSSGQDRQESPAQFARPLPRRTESGSSLSYRPLSDGHKITSGAKMDVDNSDNPPELSADSDDDSSELDFDLPWAHEQQHIETLPLEPCGLGGVLPDDHFMVVVTTKRRKEELRTRLSSAGRANADEATDSVISRLATMSTSSPVPLMSTSSAQRGSPAIEIEYVSGRIKRLAPVPLPPPAIFFCEFSTDASSDWDDDLASEGDDYGDDSSEEFMSRKANPHQSDGYPDGVDLSSGDEDGEDPESEPDTRQMYDVDIRNRKGASCDNPAGAGAAGSSAAYYLQKFAEEEGIAVNITLFEKRHHIGGRSLTVNAFDDPQQPVELGASIFVTMNHILFNATRDFGLPVTEMSAAEAGDVTAIWDGNSFVFQSAQGTSWWWDAGKLWWRYGLSPYKALRLAKSVVGMFMKLYEEPYFPFRSLTQRAFELGLDKITGMTGEQFLAENNINGDFSGEIIQAATRVNYASNLAYIHGLETTVAFATEGAVAVAGGNWQIFDKMVHRSGAALYRNTSVTSISFDKDDAKQGAPRKYLISTQDSSAESGEAERVPTAFDNVIIASPWQFSDIDAGDGVIEHRIDRIPYTELHVTLFTSPFKLHAAYFNLEPGSKAPSNVFTTLGKDEEPKQGANGVGRTGFYSISTLRTAVNPQTQKLEFLYKIFSAEPVTSEFLSGILGAHVPSTFVTRDAVSSAAVETISWYHATSFCSYPVELPRVTFQDPIVGRGLYYTSGIESFISTMETSALMGMNVARLIADDFAGVAPRGGKPRGEGAKVLREDFFESMESEMGVSVGDGGPDEL</sequence>
<keyword evidence="7" id="KW-0325">Glycoprotein</keyword>
<feature type="compositionally biased region" description="Low complexity" evidence="9">
    <location>
        <begin position="228"/>
        <end position="243"/>
    </location>
</feature>
<gene>
    <name evidence="11" type="ORF">TPAR_03664</name>
</gene>
<feature type="region of interest" description="Disordered" evidence="9">
    <location>
        <begin position="514"/>
        <end position="591"/>
    </location>
</feature>